<feature type="transmembrane region" description="Helical" evidence="1">
    <location>
        <begin position="383"/>
        <end position="403"/>
    </location>
</feature>
<feature type="transmembrane region" description="Helical" evidence="1">
    <location>
        <begin position="415"/>
        <end position="435"/>
    </location>
</feature>
<evidence type="ECO:0000256" key="1">
    <source>
        <dbReference type="SAM" id="Phobius"/>
    </source>
</evidence>
<dbReference type="RefSeq" id="WP_208173861.1">
    <property type="nucleotide sequence ID" value="NZ_JAGETZ010000002.1"/>
</dbReference>
<keyword evidence="4" id="KW-1185">Reference proteome</keyword>
<feature type="transmembrane region" description="Helical" evidence="1">
    <location>
        <begin position="12"/>
        <end position="35"/>
    </location>
</feature>
<keyword evidence="1" id="KW-1133">Transmembrane helix</keyword>
<evidence type="ECO:0000313" key="3">
    <source>
        <dbReference type="EMBL" id="MBO2008320.1"/>
    </source>
</evidence>
<feature type="transmembrane region" description="Helical" evidence="1">
    <location>
        <begin position="304"/>
        <end position="325"/>
    </location>
</feature>
<feature type="transmembrane region" description="Helical" evidence="1">
    <location>
        <begin position="154"/>
        <end position="173"/>
    </location>
</feature>
<name>A0ABS3QC81_9BACT</name>
<keyword evidence="1" id="KW-0472">Membrane</keyword>
<sequence>MSARLSPRAVALLTHGVVLLVLVLVLAGLFGPVLWHPGRYLFSSAEDGLKNYYTSLWYVRHDAGLWFTGMSYPFGEHVVFTDNQPLLSFVLAALQRRGVAVNTVAVFNSCMLGAQLLSAPPLLALLRRCRLPAWYAGTVTVLIVLLAPQMERLLGHYALSYSCVIPILWYVVVRATEARRRWGWYGTYAAVTLFFGCLHPYYFPVSALLLLAHSAVEWWQTSGKALWPQRITYWLPVLLTLAVPVVLFQVTLALTDPYAAGRPSNPYGFFAYSSSIWSVFFPVEQPVLGWWQSIFHTPDPSWEGQAYVGLAGTVVVIGTLVRVGWHLRRRHWQRLRRPALPPVLRISLWAGFLILLFAMGWPFRWGLEGLLPFLGPLRQFRSIGRFAWIFYYFYSAYGAYALYQAFRWLRQHHHALPGAIMLTTALLLWAAESVFSTGHKAFQIRHPHYPTRVLTTAPGQQPVYQRRLAIAGRRVADFQAILPIPYYALGSEVFATFNSDKSSYESMRASLETGLPIAATMLSRTPLHEAQALIQVLSNPAIDKTLLTYLPDQRPLLLVVSATAPRDSAEASLLARAQVFYRDSAVWLAALPLNRLEARAPLVAEFRQRQAALRAYPGYWSSADSPQVVHRSFDTAKPVGKFSVTAAPLLGMGAQVVRKGLFLLADQPLTQAGSYEASVWAYVRTDDLPSLHWRLTDAQGVAGDSSVVETKFGIDVLGDWVRLTAHIHSRRPGQQLRIWMKGRKYVFDEFELRPESAAIWRYDSLHTTLIHNNYPLMPAPRRSSHH</sequence>
<feature type="transmembrane region" description="Helical" evidence="1">
    <location>
        <begin position="231"/>
        <end position="255"/>
    </location>
</feature>
<organism evidence="3 4">
    <name type="scientific">Hymenobacter negativus</name>
    <dbReference type="NCBI Taxonomy" id="2795026"/>
    <lineage>
        <taxon>Bacteria</taxon>
        <taxon>Pseudomonadati</taxon>
        <taxon>Bacteroidota</taxon>
        <taxon>Cytophagia</taxon>
        <taxon>Cytophagales</taxon>
        <taxon>Hymenobacteraceae</taxon>
        <taxon>Hymenobacter</taxon>
    </lineage>
</organism>
<proteinExistence type="predicted"/>
<dbReference type="Proteomes" id="UP000664369">
    <property type="component" value="Unassembled WGS sequence"/>
</dbReference>
<feature type="transmembrane region" description="Helical" evidence="1">
    <location>
        <begin position="346"/>
        <end position="363"/>
    </location>
</feature>
<comment type="caution">
    <text evidence="3">The sequence shown here is derived from an EMBL/GenBank/DDBJ whole genome shotgun (WGS) entry which is preliminary data.</text>
</comment>
<dbReference type="Pfam" id="PF19830">
    <property type="entry name" value="DUF6311"/>
    <property type="match status" value="1"/>
</dbReference>
<keyword evidence="1" id="KW-0812">Transmembrane</keyword>
<accession>A0ABS3QC81</accession>
<feature type="transmembrane region" description="Helical" evidence="1">
    <location>
        <begin position="185"/>
        <end position="211"/>
    </location>
</feature>
<feature type="domain" description="DUF6311" evidence="2">
    <location>
        <begin position="22"/>
        <end position="425"/>
    </location>
</feature>
<feature type="transmembrane region" description="Helical" evidence="1">
    <location>
        <begin position="267"/>
        <end position="284"/>
    </location>
</feature>
<evidence type="ECO:0000313" key="4">
    <source>
        <dbReference type="Proteomes" id="UP000664369"/>
    </source>
</evidence>
<protein>
    <recommendedName>
        <fullName evidence="2">DUF6311 domain-containing protein</fullName>
    </recommendedName>
</protein>
<feature type="transmembrane region" description="Helical" evidence="1">
    <location>
        <begin position="99"/>
        <end position="119"/>
    </location>
</feature>
<reference evidence="3 4" key="1">
    <citation type="submission" date="2021-03" db="EMBL/GenBank/DDBJ databases">
        <authorList>
            <person name="Kim M.K."/>
        </authorList>
    </citation>
    <scope>NUCLEOTIDE SEQUENCE [LARGE SCALE GENOMIC DNA]</scope>
    <source>
        <strain evidence="3 4">BT442</strain>
    </source>
</reference>
<dbReference type="EMBL" id="JAGETZ010000002">
    <property type="protein sequence ID" value="MBO2008320.1"/>
    <property type="molecule type" value="Genomic_DNA"/>
</dbReference>
<evidence type="ECO:0000259" key="2">
    <source>
        <dbReference type="Pfam" id="PF19830"/>
    </source>
</evidence>
<gene>
    <name evidence="3" type="ORF">J4E00_04600</name>
</gene>
<dbReference type="InterPro" id="IPR046278">
    <property type="entry name" value="DUF6311"/>
</dbReference>
<feature type="transmembrane region" description="Helical" evidence="1">
    <location>
        <begin position="131"/>
        <end position="148"/>
    </location>
</feature>